<dbReference type="FunFam" id="3.30.460.10:FF:000035">
    <property type="entry name" value="Poly(A) polymerase I"/>
    <property type="match status" value="1"/>
</dbReference>
<evidence type="ECO:0000256" key="7">
    <source>
        <dbReference type="HAMAP-Rule" id="MF_00957"/>
    </source>
</evidence>
<dbReference type="InterPro" id="IPR032828">
    <property type="entry name" value="PolyA_RNA-bd"/>
</dbReference>
<reference evidence="13 14" key="1">
    <citation type="submission" date="2019-01" db="EMBL/GenBank/DDBJ databases">
        <title>Pseudoxanthomonas composti sp. nov., isolated from compost.</title>
        <authorList>
            <person name="Yang G."/>
        </authorList>
    </citation>
    <scope>NUCLEOTIDE SEQUENCE [LARGE SCALE GENOMIC DNA]</scope>
    <source>
        <strain evidence="13 14">GSS15</strain>
    </source>
</reference>
<comment type="similarity">
    <text evidence="7 8">Belongs to the tRNA nucleotidyltransferase/poly(A) polymerase family.</text>
</comment>
<dbReference type="SUPFAM" id="SSF81891">
    <property type="entry name" value="Poly A polymerase C-terminal region-like"/>
    <property type="match status" value="1"/>
</dbReference>
<dbReference type="AlphaFoldDB" id="A0A4Q1JRP2"/>
<evidence type="ECO:0000256" key="2">
    <source>
        <dbReference type="ARBA" id="ARBA00022679"/>
    </source>
</evidence>
<dbReference type="InterPro" id="IPR025866">
    <property type="entry name" value="PolyA_pol_arg_C_dom"/>
</dbReference>
<evidence type="ECO:0000256" key="3">
    <source>
        <dbReference type="ARBA" id="ARBA00022741"/>
    </source>
</evidence>
<evidence type="ECO:0000313" key="14">
    <source>
        <dbReference type="Proteomes" id="UP000289784"/>
    </source>
</evidence>
<dbReference type="GO" id="GO:0003723">
    <property type="term" value="F:RNA binding"/>
    <property type="evidence" value="ECO:0007669"/>
    <property type="project" value="UniProtKB-UniRule"/>
</dbReference>
<evidence type="ECO:0000256" key="4">
    <source>
        <dbReference type="ARBA" id="ARBA00022840"/>
    </source>
</evidence>
<dbReference type="InterPro" id="IPR043519">
    <property type="entry name" value="NT_sf"/>
</dbReference>
<dbReference type="Gene3D" id="3.30.460.10">
    <property type="entry name" value="Beta Polymerase, domain 2"/>
    <property type="match status" value="1"/>
</dbReference>
<evidence type="ECO:0000256" key="9">
    <source>
        <dbReference type="SAM" id="MobiDB-lite"/>
    </source>
</evidence>
<sequence>MLATFYPAIQPATLFKFYTEAAVIASFVTPIIVPRDQHTISRKAISPNALRVLYRLRDAGFGAYLVGGAVRDLLLGVTPKDFDVATDATPEQVKQLFRNCRLIGRRFRLAHVVFGQEIIEVATFRANSDDGSGDRELHEDGRLLRDNVYGTIEDDAVRRDFTANALYYAIEDFSVRDYCGGFEDVMARRMKLIGEPEARYREDPVRMLRAVRLSAKLGFTIDGPTAEPIARLAPLLSEAAPARLFEEILKLFLSGHAVASFETLEAYGLLPALLPETAAALASNRSGALRRMVLQGLAGTDHRVAHDEPVSPAFLFALLLWPAYCRALIGLQAQGVQAEEAQRRAADRVTLHQLETVALPRRFSVPMQEIWLLQARFSQRQKRRVFRLMAHPRFRAAYDFLVLRMTASDEHAADVAFWREAQTQSGDELAAALGAPTPPDSYSDSDVEPSKRRRRRRRRSGAEGPTLE</sequence>
<dbReference type="GO" id="GO:0005524">
    <property type="term" value="F:ATP binding"/>
    <property type="evidence" value="ECO:0007669"/>
    <property type="project" value="UniProtKB-UniRule"/>
</dbReference>
<keyword evidence="4 7" id="KW-0067">ATP-binding</keyword>
<dbReference type="Pfam" id="PF12626">
    <property type="entry name" value="PolyA_pol_arg_C"/>
    <property type="match status" value="1"/>
</dbReference>
<keyword evidence="13" id="KW-0548">Nucleotidyltransferase</keyword>
<dbReference type="Pfam" id="PF12627">
    <property type="entry name" value="PolyA_pol_RNAbd"/>
    <property type="match status" value="1"/>
</dbReference>
<dbReference type="PANTHER" id="PTHR43051:SF1">
    <property type="entry name" value="POLYNUCLEOTIDE ADENYLYLTRANSFERASE FAMILY PROTEIN"/>
    <property type="match status" value="1"/>
</dbReference>
<evidence type="ECO:0000259" key="11">
    <source>
        <dbReference type="Pfam" id="PF12626"/>
    </source>
</evidence>
<dbReference type="HAMAP" id="MF_00957">
    <property type="entry name" value="PolyA_pol"/>
    <property type="match status" value="1"/>
</dbReference>
<keyword evidence="14" id="KW-1185">Reference proteome</keyword>
<keyword evidence="1 7" id="KW-0507">mRNA processing</keyword>
<proteinExistence type="inferred from homology"/>
<accession>A0A4Q1JRP2</accession>
<feature type="active site" evidence="7">
    <location>
        <position position="81"/>
    </location>
</feature>
<evidence type="ECO:0000259" key="12">
    <source>
        <dbReference type="Pfam" id="PF12627"/>
    </source>
</evidence>
<protein>
    <recommendedName>
        <fullName evidence="7">Poly(A) polymerase I</fullName>
        <shortName evidence="7">PAP I</shortName>
        <ecNumber evidence="7">2.7.7.19</ecNumber>
    </recommendedName>
</protein>
<dbReference type="OrthoDB" id="9805698at2"/>
<feature type="active site" evidence="7">
    <location>
        <position position="83"/>
    </location>
</feature>
<dbReference type="InterPro" id="IPR002646">
    <property type="entry name" value="PolA_pol_head_dom"/>
</dbReference>
<comment type="function">
    <text evidence="7">Adds poly(A) tail to the 3' end of many RNAs, which usually targets these RNAs for decay. Plays a significant role in the global control of gene expression, through influencing the rate of transcript degradation, and in the general RNA quality control.</text>
</comment>
<dbReference type="RefSeq" id="WP_129472366.1">
    <property type="nucleotide sequence ID" value="NZ_SAWZ01000011.1"/>
</dbReference>
<dbReference type="EMBL" id="SAWZ01000011">
    <property type="protein sequence ID" value="RXR00904.1"/>
    <property type="molecule type" value="Genomic_DNA"/>
</dbReference>
<name>A0A4Q1JRP2_9GAMM</name>
<dbReference type="CDD" id="cd05398">
    <property type="entry name" value="NT_ClassII-CCAase"/>
    <property type="match status" value="1"/>
</dbReference>
<evidence type="ECO:0000256" key="5">
    <source>
        <dbReference type="ARBA" id="ARBA00022884"/>
    </source>
</evidence>
<comment type="catalytic activity">
    <reaction evidence="7">
        <text>RNA(n) + ATP = RNA(n)-3'-adenine ribonucleotide + diphosphate</text>
        <dbReference type="Rhea" id="RHEA:11332"/>
        <dbReference type="Rhea" id="RHEA-COMP:14527"/>
        <dbReference type="Rhea" id="RHEA-COMP:17347"/>
        <dbReference type="ChEBI" id="CHEBI:30616"/>
        <dbReference type="ChEBI" id="CHEBI:33019"/>
        <dbReference type="ChEBI" id="CHEBI:140395"/>
        <dbReference type="ChEBI" id="CHEBI:173115"/>
        <dbReference type="EC" id="2.7.7.19"/>
    </reaction>
</comment>
<keyword evidence="6 7" id="KW-0804">Transcription</keyword>
<dbReference type="SUPFAM" id="SSF81301">
    <property type="entry name" value="Nucleotidyltransferase"/>
    <property type="match status" value="1"/>
</dbReference>
<evidence type="ECO:0000256" key="8">
    <source>
        <dbReference type="RuleBase" id="RU003953"/>
    </source>
</evidence>
<feature type="domain" description="tRNA nucleotidyltransferase/poly(A) polymerase RNA and SrmB- binding" evidence="12">
    <location>
        <begin position="218"/>
        <end position="280"/>
    </location>
</feature>
<keyword evidence="2 7" id="KW-0808">Transferase</keyword>
<organism evidence="13 14">
    <name type="scientific">Pseudoxanthomonas composti</name>
    <dbReference type="NCBI Taxonomy" id="2137479"/>
    <lineage>
        <taxon>Bacteria</taxon>
        <taxon>Pseudomonadati</taxon>
        <taxon>Pseudomonadota</taxon>
        <taxon>Gammaproteobacteria</taxon>
        <taxon>Lysobacterales</taxon>
        <taxon>Lysobacteraceae</taxon>
        <taxon>Pseudoxanthomonas</taxon>
    </lineage>
</organism>
<dbReference type="EC" id="2.7.7.19" evidence="7"/>
<dbReference type="InterPro" id="IPR052191">
    <property type="entry name" value="tRNA_ntf/polyA_polymerase_I"/>
</dbReference>
<gene>
    <name evidence="7 13" type="primary">pcnB</name>
    <name evidence="13" type="ORF">EPA99_16610</name>
</gene>
<dbReference type="Proteomes" id="UP000289784">
    <property type="component" value="Unassembled WGS sequence"/>
</dbReference>
<dbReference type="GO" id="GO:1990817">
    <property type="term" value="F:poly(A) RNA polymerase activity"/>
    <property type="evidence" value="ECO:0007669"/>
    <property type="project" value="UniProtKB-UniRule"/>
</dbReference>
<keyword evidence="3 7" id="KW-0547">Nucleotide-binding</keyword>
<feature type="domain" description="Poly A polymerase head" evidence="10">
    <location>
        <begin position="63"/>
        <end position="189"/>
    </location>
</feature>
<dbReference type="GO" id="GO:0006397">
    <property type="term" value="P:mRNA processing"/>
    <property type="evidence" value="ECO:0007669"/>
    <property type="project" value="UniProtKB-KW"/>
</dbReference>
<dbReference type="InterPro" id="IPR010206">
    <property type="entry name" value="PolA_pol_I"/>
</dbReference>
<dbReference type="PANTHER" id="PTHR43051">
    <property type="entry name" value="POLYNUCLEOTIDE ADENYLYLTRANSFERASE FAMILY PROTEIN"/>
    <property type="match status" value="1"/>
</dbReference>
<dbReference type="NCBIfam" id="TIGR01942">
    <property type="entry name" value="pcnB"/>
    <property type="match status" value="1"/>
</dbReference>
<feature type="region of interest" description="Disordered" evidence="9">
    <location>
        <begin position="427"/>
        <end position="468"/>
    </location>
</feature>
<evidence type="ECO:0000256" key="1">
    <source>
        <dbReference type="ARBA" id="ARBA00022664"/>
    </source>
</evidence>
<evidence type="ECO:0000256" key="6">
    <source>
        <dbReference type="ARBA" id="ARBA00023163"/>
    </source>
</evidence>
<keyword evidence="5 7" id="KW-0694">RNA-binding</keyword>
<dbReference type="Pfam" id="PF01743">
    <property type="entry name" value="PolyA_pol"/>
    <property type="match status" value="1"/>
</dbReference>
<dbReference type="GO" id="GO:0043633">
    <property type="term" value="P:polyadenylation-dependent RNA catabolic process"/>
    <property type="evidence" value="ECO:0007669"/>
    <property type="project" value="InterPro"/>
</dbReference>
<feature type="domain" description="Polymerase A arginine-rich C-terminal" evidence="11">
    <location>
        <begin position="334"/>
        <end position="458"/>
    </location>
</feature>
<evidence type="ECO:0000259" key="10">
    <source>
        <dbReference type="Pfam" id="PF01743"/>
    </source>
</evidence>
<comment type="caution">
    <text evidence="13">The sequence shown here is derived from an EMBL/GenBank/DDBJ whole genome shotgun (WGS) entry which is preliminary data.</text>
</comment>
<dbReference type="Gene3D" id="1.10.3090.10">
    <property type="entry name" value="cca-adding enzyme, domain 2"/>
    <property type="match status" value="1"/>
</dbReference>
<evidence type="ECO:0000313" key="13">
    <source>
        <dbReference type="EMBL" id="RXR00904.1"/>
    </source>
</evidence>
<feature type="active site" evidence="7">
    <location>
        <position position="160"/>
    </location>
</feature>